<dbReference type="STRING" id="889453.SAMN03080601_03280"/>
<dbReference type="PANTHER" id="PTHR30545:SF2">
    <property type="entry name" value="SUGAR FERMENTATION STIMULATION PROTEIN A"/>
    <property type="match status" value="1"/>
</dbReference>
<dbReference type="OrthoDB" id="9802365at2"/>
<dbReference type="Pfam" id="PF03749">
    <property type="entry name" value="SfsA"/>
    <property type="match status" value="1"/>
</dbReference>
<dbReference type="Pfam" id="PF17746">
    <property type="entry name" value="SfsA_N"/>
    <property type="match status" value="1"/>
</dbReference>
<evidence type="ECO:0000313" key="4">
    <source>
        <dbReference type="EMBL" id="SKC23992.1"/>
    </source>
</evidence>
<dbReference type="PANTHER" id="PTHR30545">
    <property type="entry name" value="SUGAR FERMENTATION STIMULATION PROTEIN A"/>
    <property type="match status" value="1"/>
</dbReference>
<dbReference type="NCBIfam" id="TIGR00230">
    <property type="entry name" value="sfsA"/>
    <property type="match status" value="1"/>
</dbReference>
<dbReference type="InterPro" id="IPR005224">
    <property type="entry name" value="SfsA"/>
</dbReference>
<dbReference type="GO" id="GO:0003677">
    <property type="term" value="F:DNA binding"/>
    <property type="evidence" value="ECO:0007669"/>
    <property type="project" value="InterPro"/>
</dbReference>
<accession>A0A1T5HTN0</accession>
<feature type="domain" description="SfsA N-terminal OB" evidence="3">
    <location>
        <begin position="13"/>
        <end position="79"/>
    </location>
</feature>
<dbReference type="EMBL" id="FUYV01000025">
    <property type="protein sequence ID" value="SKC23992.1"/>
    <property type="molecule type" value="Genomic_DNA"/>
</dbReference>
<dbReference type="Gene3D" id="3.40.1350.60">
    <property type="match status" value="1"/>
</dbReference>
<evidence type="ECO:0000259" key="3">
    <source>
        <dbReference type="Pfam" id="PF17746"/>
    </source>
</evidence>
<gene>
    <name evidence="1" type="primary">sfsA</name>
    <name evidence="4" type="ORF">SAMN03080601_03280</name>
</gene>
<reference evidence="4 5" key="1">
    <citation type="submission" date="2017-02" db="EMBL/GenBank/DDBJ databases">
        <authorList>
            <person name="Peterson S.W."/>
        </authorList>
    </citation>
    <scope>NUCLEOTIDE SEQUENCE [LARGE SCALE GENOMIC DNA]</scope>
    <source>
        <strain evidence="4 5">DSM 24412</strain>
    </source>
</reference>
<dbReference type="CDD" id="cd22359">
    <property type="entry name" value="SfsA-like_bacterial"/>
    <property type="match status" value="1"/>
</dbReference>
<proteinExistence type="inferred from homology"/>
<name>A0A1T5HTN0_9BACT</name>
<dbReference type="Proteomes" id="UP000191055">
    <property type="component" value="Unassembled WGS sequence"/>
</dbReference>
<dbReference type="RefSeq" id="WP_079558943.1">
    <property type="nucleotide sequence ID" value="NZ_CP021904.1"/>
</dbReference>
<organism evidence="4 5">
    <name type="scientific">Alkalitalea saponilacus</name>
    <dbReference type="NCBI Taxonomy" id="889453"/>
    <lineage>
        <taxon>Bacteria</taxon>
        <taxon>Pseudomonadati</taxon>
        <taxon>Bacteroidota</taxon>
        <taxon>Bacteroidia</taxon>
        <taxon>Marinilabiliales</taxon>
        <taxon>Marinilabiliaceae</taxon>
        <taxon>Alkalitalea</taxon>
    </lineage>
</organism>
<dbReference type="HAMAP" id="MF_00095">
    <property type="entry name" value="SfsA"/>
    <property type="match status" value="1"/>
</dbReference>
<keyword evidence="5" id="KW-1185">Reference proteome</keyword>
<evidence type="ECO:0000313" key="5">
    <source>
        <dbReference type="Proteomes" id="UP000191055"/>
    </source>
</evidence>
<dbReference type="InterPro" id="IPR041465">
    <property type="entry name" value="SfsA_N"/>
</dbReference>
<protein>
    <recommendedName>
        <fullName evidence="1">Sugar fermentation stimulation protein homolog</fullName>
    </recommendedName>
</protein>
<sequence length="232" mass="26671">MIFQQKLVHGTLIKRYKRFLADIKLDSGEIVTAHCTNSGSMKSCLEEGAEVYISPVTDPKRKTRFTWEMIKINGDWVGINTSHPNKIAYDAILKREIPGLDSYTSVRREVKFDESRLDILAENDHEKCAIEVKNVTMKDGDFARFPDARTERGLKHLHTLIRLKKEGFRVAMVYIIQRQDVSIFGPAHEIDPEYSNTLILAEKEGVEIFPVQVKVEPERIVVDRVLPYNLLD</sequence>
<dbReference type="InterPro" id="IPR040452">
    <property type="entry name" value="SfsA_C"/>
</dbReference>
<dbReference type="KEGG" id="asx:CDL62_08540"/>
<dbReference type="Gene3D" id="2.40.50.580">
    <property type="match status" value="1"/>
</dbReference>
<evidence type="ECO:0000259" key="2">
    <source>
        <dbReference type="Pfam" id="PF03749"/>
    </source>
</evidence>
<dbReference type="AlphaFoldDB" id="A0A1T5HTN0"/>
<feature type="domain" description="Sugar fermentation stimulation protein C-terminal" evidence="2">
    <location>
        <begin position="83"/>
        <end position="218"/>
    </location>
</feature>
<evidence type="ECO:0000256" key="1">
    <source>
        <dbReference type="HAMAP-Rule" id="MF_00095"/>
    </source>
</evidence>
<comment type="similarity">
    <text evidence="1">Belongs to the SfsA family.</text>
</comment>